<sequence>MWTLPAVVMVGQTDGLPGDISHAGQGEPEPDERCMVAVEAENASNYVEKTPSMDAWSVWNYREGESIRVVCYTNAVKAKLR</sequence>
<evidence type="ECO:0000313" key="1">
    <source>
        <dbReference type="EMBL" id="MPN62919.1"/>
    </source>
</evidence>
<dbReference type="EMBL" id="VSSQ01141614">
    <property type="protein sequence ID" value="MPN62919.1"/>
    <property type="molecule type" value="Genomic_DNA"/>
</dbReference>
<name>A0A645JJN0_9ZZZZ</name>
<reference evidence="1" key="1">
    <citation type="submission" date="2019-08" db="EMBL/GenBank/DDBJ databases">
        <authorList>
            <person name="Kucharzyk K."/>
            <person name="Murdoch R.W."/>
            <person name="Higgins S."/>
            <person name="Loffler F."/>
        </authorList>
    </citation>
    <scope>NUCLEOTIDE SEQUENCE</scope>
</reference>
<organism evidence="1">
    <name type="scientific">bioreactor metagenome</name>
    <dbReference type="NCBI Taxonomy" id="1076179"/>
    <lineage>
        <taxon>unclassified sequences</taxon>
        <taxon>metagenomes</taxon>
        <taxon>ecological metagenomes</taxon>
    </lineage>
</organism>
<gene>
    <name evidence="1" type="ORF">SDC9_210672</name>
</gene>
<dbReference type="AlphaFoldDB" id="A0A645JJN0"/>
<comment type="caution">
    <text evidence="1">The sequence shown here is derived from an EMBL/GenBank/DDBJ whole genome shotgun (WGS) entry which is preliminary data.</text>
</comment>
<accession>A0A645JJN0</accession>
<protein>
    <submittedName>
        <fullName evidence="1">Uncharacterized protein</fullName>
    </submittedName>
</protein>
<proteinExistence type="predicted"/>